<dbReference type="AlphaFoldDB" id="A0A9Q3S0D4"/>
<reference evidence="2" key="1">
    <citation type="submission" date="2021-06" db="EMBL/GenBank/DDBJ databases">
        <title>50 bacteria genomes isolated from Dapeng, Shenzhen, China.</title>
        <authorList>
            <person name="Zheng W."/>
            <person name="Yu S."/>
            <person name="Huang Y."/>
        </authorList>
    </citation>
    <scope>NUCLEOTIDE SEQUENCE</scope>
    <source>
        <strain evidence="2">DP4N28-2</strain>
    </source>
</reference>
<accession>A0A9Q3S0D4</accession>
<dbReference type="EMBL" id="JAHVKP010000001">
    <property type="protein sequence ID" value="MBY6217889.1"/>
    <property type="molecule type" value="Genomic_DNA"/>
</dbReference>
<gene>
    <name evidence="2" type="ORF">KUV31_05985</name>
</gene>
<evidence type="ECO:0000313" key="3">
    <source>
        <dbReference type="Proteomes" id="UP000824927"/>
    </source>
</evidence>
<keyword evidence="2" id="KW-0808">Transferase</keyword>
<keyword evidence="2" id="KW-0489">Methyltransferase</keyword>
<sequence>MAFNHLDRLTWAAASVAPVRQALGIVHKALLNPINRVRHASKQTRCLEIGPGRVRIPGYETANIVWTPITDYVCNSSKRLPFRAETFNSVYASHILEHIPWYMAANTLKEWCRIIKPGGTLELWVPDGEKICRAFLDAENCESDEFQNDGWFKFNDDEDPAIWANGRIFSYGDGKGTLGHQNWHLALHNERLLTKLLAEAGFHSVEKMQSDEVRGYDHGWINLGIRAQKPLR</sequence>
<dbReference type="InterPro" id="IPR029063">
    <property type="entry name" value="SAM-dependent_MTases_sf"/>
</dbReference>
<name>A0A9Q3S0D4_9SPHN</name>
<dbReference type="Pfam" id="PF08241">
    <property type="entry name" value="Methyltransf_11"/>
    <property type="match status" value="1"/>
</dbReference>
<dbReference type="GO" id="GO:0008757">
    <property type="term" value="F:S-adenosylmethionine-dependent methyltransferase activity"/>
    <property type="evidence" value="ECO:0007669"/>
    <property type="project" value="InterPro"/>
</dbReference>
<dbReference type="InterPro" id="IPR013216">
    <property type="entry name" value="Methyltransf_11"/>
</dbReference>
<dbReference type="Proteomes" id="UP000824927">
    <property type="component" value="Unassembled WGS sequence"/>
</dbReference>
<organism evidence="2 3">
    <name type="scientific">Qipengyuania aquimaris</name>
    <dbReference type="NCBI Taxonomy" id="255984"/>
    <lineage>
        <taxon>Bacteria</taxon>
        <taxon>Pseudomonadati</taxon>
        <taxon>Pseudomonadota</taxon>
        <taxon>Alphaproteobacteria</taxon>
        <taxon>Sphingomonadales</taxon>
        <taxon>Erythrobacteraceae</taxon>
        <taxon>Qipengyuania</taxon>
    </lineage>
</organism>
<evidence type="ECO:0000313" key="2">
    <source>
        <dbReference type="EMBL" id="MBY6217889.1"/>
    </source>
</evidence>
<dbReference type="GO" id="GO:0032259">
    <property type="term" value="P:methylation"/>
    <property type="evidence" value="ECO:0007669"/>
    <property type="project" value="UniProtKB-KW"/>
</dbReference>
<protein>
    <submittedName>
        <fullName evidence="2">Methyltransferase domain-containing protein</fullName>
    </submittedName>
</protein>
<proteinExistence type="predicted"/>
<dbReference type="RefSeq" id="WP_222404881.1">
    <property type="nucleotide sequence ID" value="NZ_JAHVKP010000001.1"/>
</dbReference>
<dbReference type="Gene3D" id="3.40.50.150">
    <property type="entry name" value="Vaccinia Virus protein VP39"/>
    <property type="match status" value="1"/>
</dbReference>
<evidence type="ECO:0000259" key="1">
    <source>
        <dbReference type="Pfam" id="PF08241"/>
    </source>
</evidence>
<dbReference type="SUPFAM" id="SSF53335">
    <property type="entry name" value="S-adenosyl-L-methionine-dependent methyltransferases"/>
    <property type="match status" value="1"/>
</dbReference>
<feature type="domain" description="Methyltransferase type 11" evidence="1">
    <location>
        <begin position="66"/>
        <end position="121"/>
    </location>
</feature>
<comment type="caution">
    <text evidence="2">The sequence shown here is derived from an EMBL/GenBank/DDBJ whole genome shotgun (WGS) entry which is preliminary data.</text>
</comment>